<reference evidence="4" key="1">
    <citation type="journal article" date="2015" name="PeerJ">
        <title>First genomic representation of candidate bacterial phylum KSB3 points to enhanced environmental sensing as a trigger of wastewater bulking.</title>
        <authorList>
            <person name="Sekiguchi Y."/>
            <person name="Ohashi A."/>
            <person name="Parks D.H."/>
            <person name="Yamauchi T."/>
            <person name="Tyson G.W."/>
            <person name="Hugenholtz P."/>
        </authorList>
    </citation>
    <scope>NUCLEOTIDE SEQUENCE [LARGE SCALE GENOMIC DNA]</scope>
</reference>
<sequence>MKKIVILGLILITTSIIQAQKASAYSVTLTDFGGRDTEVTLDITQTSTSKVQVNAQVSSGIADIQGLFFNFTNILTSSDLKVTGTDVTKVAYNNDAVVDLGNGVTMQGTSTTFDLGVKIGTSGIGKDDIQSTSFTIESLTGKAVDFDLTSGFGARLTSVGANRQESRKLVGTYTPPVVPTVVLPTAVPEPTTFLLVGVGILGLMGLRKKMMR</sequence>
<keyword evidence="2" id="KW-0732">Signal</keyword>
<gene>
    <name evidence="4" type="ORF">U14_01598</name>
</gene>
<keyword evidence="1" id="KW-0472">Membrane</keyword>
<dbReference type="Pfam" id="PF07589">
    <property type="entry name" value="PEP-CTERM"/>
    <property type="match status" value="1"/>
</dbReference>
<feature type="domain" description="Ice-binding protein C-terminal" evidence="3">
    <location>
        <begin position="186"/>
        <end position="208"/>
    </location>
</feature>
<dbReference type="Proteomes" id="UP000030700">
    <property type="component" value="Unassembled WGS sequence"/>
</dbReference>
<feature type="chain" id="PRO_5006631427" evidence="2">
    <location>
        <begin position="25"/>
        <end position="212"/>
    </location>
</feature>
<evidence type="ECO:0000313" key="5">
    <source>
        <dbReference type="Proteomes" id="UP000030700"/>
    </source>
</evidence>
<dbReference type="NCBIfam" id="TIGR02595">
    <property type="entry name" value="PEP_CTERM"/>
    <property type="match status" value="1"/>
</dbReference>
<dbReference type="AlphaFoldDB" id="A0A0S6VSL9"/>
<evidence type="ECO:0000256" key="2">
    <source>
        <dbReference type="SAM" id="SignalP"/>
    </source>
</evidence>
<feature type="signal peptide" evidence="2">
    <location>
        <begin position="1"/>
        <end position="24"/>
    </location>
</feature>
<protein>
    <submittedName>
        <fullName evidence="4">Cna B domain protein</fullName>
    </submittedName>
</protein>
<dbReference type="InterPro" id="IPR013424">
    <property type="entry name" value="Ice-binding_C"/>
</dbReference>
<evidence type="ECO:0000259" key="3">
    <source>
        <dbReference type="Pfam" id="PF07589"/>
    </source>
</evidence>
<keyword evidence="5" id="KW-1185">Reference proteome</keyword>
<name>A0A0S6VSL9_9BACT</name>
<accession>A0A0S6VSL9</accession>
<evidence type="ECO:0000313" key="4">
    <source>
        <dbReference type="EMBL" id="GAK50368.1"/>
    </source>
</evidence>
<keyword evidence="1" id="KW-0812">Transmembrane</keyword>
<feature type="transmembrane region" description="Helical" evidence="1">
    <location>
        <begin position="190"/>
        <end position="206"/>
    </location>
</feature>
<keyword evidence="1" id="KW-1133">Transmembrane helix</keyword>
<evidence type="ECO:0000256" key="1">
    <source>
        <dbReference type="SAM" id="Phobius"/>
    </source>
</evidence>
<organism evidence="4">
    <name type="scientific">Candidatus Moduliflexus flocculans</name>
    <dbReference type="NCBI Taxonomy" id="1499966"/>
    <lineage>
        <taxon>Bacteria</taxon>
        <taxon>Candidatus Moduliflexota</taxon>
        <taxon>Candidatus Moduliflexia</taxon>
        <taxon>Candidatus Moduliflexales</taxon>
        <taxon>Candidatus Moduliflexaceae</taxon>
    </lineage>
</organism>
<proteinExistence type="predicted"/>
<dbReference type="HOGENOM" id="CLU_1282021_0_0_0"/>
<dbReference type="EMBL" id="DF820456">
    <property type="protein sequence ID" value="GAK50368.1"/>
    <property type="molecule type" value="Genomic_DNA"/>
</dbReference>